<gene>
    <name evidence="3" type="ORF">P0O15_10725</name>
</gene>
<evidence type="ECO:0000313" key="3">
    <source>
        <dbReference type="EMBL" id="MDF0591632.1"/>
    </source>
</evidence>
<protein>
    <submittedName>
        <fullName evidence="3">Uncharacterized protein</fullName>
    </submittedName>
</protein>
<feature type="transmembrane region" description="Helical" evidence="2">
    <location>
        <begin position="369"/>
        <end position="390"/>
    </location>
</feature>
<sequence length="654" mass="75020">MKKLYIIILVCSVLLFNSFIGQALPDFIEKHFVTSRGTPPDCIDVSMVINKTEVFRSDNIEIEYIITNNGPKTLSSIEIELELLHYFNIIKTSNNVDMQRDGKLSIREGPFHRKESKNISFIASVDSNAPVGESTVHKPNSFEITYPDGRNTGSQKFSRLEIKNNPPNITSAYIDIVLIDETIETDLINLLYNNTLYMLNGSVVFNLICNGYDTETPINELKYIWIINNHTLTVDSPNHKLDMANYFPPGNYQSDNLFKVRVMDSDRLYSPEFHPKFRGTNGEIIKIDYLSINDYEYYRKNISNLIKIIFFIFAIYFFPRFFYSKFKLAFISKCNNIADSIDNTLIRKLLKSFRSLLVNISNINSPLNLGAIIILIGLIGLIIIYIFLYVNVNFYVIDFYVIDYDHPLINFFRVTGPIDFRSLSFFQFYVYLIVFILIVYFTERRFDKSTSFSLYHVNSFGMAVTAWFSVTLLSDLIQLNPDHLHWYYSTSAQVFATILAIVAMWGASINKGLMGYKTSANLVILPFTLLYCLIVFISLVGLSIGTSANFSLYKVDISFDSDSIIILLPIAILQISLLLITPAISCLYELVDIILKENNQKINNQNISIRGKSSGFGYKLKQKPKPFTYIVPRSRRSKRSQRPSSTSSEPRQKP</sequence>
<feature type="transmembrane region" description="Helical" evidence="2">
    <location>
        <begin position="454"/>
        <end position="474"/>
    </location>
</feature>
<dbReference type="Proteomes" id="UP001220010">
    <property type="component" value="Unassembled WGS sequence"/>
</dbReference>
<keyword evidence="2" id="KW-0472">Membrane</keyword>
<feature type="transmembrane region" description="Helical" evidence="2">
    <location>
        <begin position="423"/>
        <end position="442"/>
    </location>
</feature>
<keyword evidence="2" id="KW-0812">Transmembrane</keyword>
<keyword evidence="2" id="KW-1133">Transmembrane helix</keyword>
<keyword evidence="4" id="KW-1185">Reference proteome</keyword>
<organism evidence="3 4">
    <name type="scientific">Candidatus Methanocrinis natronophilus</name>
    <dbReference type="NCBI Taxonomy" id="3033396"/>
    <lineage>
        <taxon>Archaea</taxon>
        <taxon>Methanobacteriati</taxon>
        <taxon>Methanobacteriota</taxon>
        <taxon>Stenosarchaea group</taxon>
        <taxon>Methanomicrobia</taxon>
        <taxon>Methanotrichales</taxon>
        <taxon>Methanotrichaceae</taxon>
        <taxon>Methanocrinis</taxon>
    </lineage>
</organism>
<feature type="compositionally biased region" description="Low complexity" evidence="1">
    <location>
        <begin position="642"/>
        <end position="654"/>
    </location>
</feature>
<evidence type="ECO:0000256" key="1">
    <source>
        <dbReference type="SAM" id="MobiDB-lite"/>
    </source>
</evidence>
<feature type="region of interest" description="Disordered" evidence="1">
    <location>
        <begin position="631"/>
        <end position="654"/>
    </location>
</feature>
<evidence type="ECO:0000313" key="4">
    <source>
        <dbReference type="Proteomes" id="UP001220010"/>
    </source>
</evidence>
<feature type="transmembrane region" description="Helical" evidence="2">
    <location>
        <begin position="486"/>
        <end position="507"/>
    </location>
</feature>
<evidence type="ECO:0000256" key="2">
    <source>
        <dbReference type="SAM" id="Phobius"/>
    </source>
</evidence>
<comment type="caution">
    <text evidence="3">The sequence shown here is derived from an EMBL/GenBank/DDBJ whole genome shotgun (WGS) entry which is preliminary data.</text>
</comment>
<dbReference type="RefSeq" id="WP_316967360.1">
    <property type="nucleotide sequence ID" value="NZ_JARFPK010000051.1"/>
</dbReference>
<name>A0ABT5XAE5_9EURY</name>
<reference evidence="3 4" key="1">
    <citation type="submission" date="2023-03" db="EMBL/GenBank/DDBJ databases">
        <title>WGS of Methanotrichaceae archaeon Mx.</title>
        <authorList>
            <person name="Sorokin D.Y."/>
            <person name="Merkel A.Y."/>
        </authorList>
    </citation>
    <scope>NUCLEOTIDE SEQUENCE [LARGE SCALE GENOMIC DNA]</scope>
    <source>
        <strain evidence="3 4">Mx</strain>
    </source>
</reference>
<feature type="transmembrane region" description="Helical" evidence="2">
    <location>
        <begin position="305"/>
        <end position="323"/>
    </location>
</feature>
<dbReference type="EMBL" id="JARFPK010000051">
    <property type="protein sequence ID" value="MDF0591632.1"/>
    <property type="molecule type" value="Genomic_DNA"/>
</dbReference>
<accession>A0ABT5XAE5</accession>
<feature type="transmembrane region" description="Helical" evidence="2">
    <location>
        <begin position="519"/>
        <end position="544"/>
    </location>
</feature>
<feature type="transmembrane region" description="Helical" evidence="2">
    <location>
        <begin position="564"/>
        <end position="591"/>
    </location>
</feature>
<proteinExistence type="predicted"/>